<dbReference type="InterPro" id="IPR044968">
    <property type="entry name" value="PRD1"/>
</dbReference>
<dbReference type="OrthoDB" id="2019943at2759"/>
<dbReference type="AlphaFoldDB" id="A0A9R0JQY2"/>
<dbReference type="GeneID" id="110783774"/>
<dbReference type="KEGG" id="soe:110783774"/>
<evidence type="ECO:0000313" key="5">
    <source>
        <dbReference type="RefSeq" id="XP_056683335.1"/>
    </source>
</evidence>
<dbReference type="RefSeq" id="XP_021843834.1">
    <property type="nucleotide sequence ID" value="XM_021988142.1"/>
</dbReference>
<keyword evidence="1" id="KW-1185">Reference proteome</keyword>
<sequence>MVGKEEYKDQIVSSCIQVLDLLSTVEHAFRQRLSLGISTLVSVLPRVAEIPFHPVQSQMLKLILVGISSSPGVVSTKLVEAISGSLKIMLEIWVYTPRNAPYASEEIDLVCEQWDKFFTNKYLLLA</sequence>
<dbReference type="RefSeq" id="XP_056683334.1">
    <property type="nucleotide sequence ID" value="XM_056827356.1"/>
</dbReference>
<gene>
    <name evidence="2 3 4 5" type="primary">LOC110783774</name>
</gene>
<dbReference type="GO" id="GO:0042138">
    <property type="term" value="P:meiotic DNA double-strand break formation"/>
    <property type="evidence" value="ECO:0007669"/>
    <property type="project" value="InterPro"/>
</dbReference>
<dbReference type="PANTHER" id="PTHR36379:SF1">
    <property type="entry name" value="PUTATIVE RECOMBINATION INITIATION DEFECT 1-RELATED"/>
    <property type="match status" value="1"/>
</dbReference>
<evidence type="ECO:0000313" key="3">
    <source>
        <dbReference type="RefSeq" id="XP_021843835.1"/>
    </source>
</evidence>
<dbReference type="Proteomes" id="UP000813463">
    <property type="component" value="Chromosome 4"/>
</dbReference>
<name>A0A9R0JQY2_SPIOL</name>
<accession>A0A9R0JQY2</accession>
<reference evidence="1" key="1">
    <citation type="journal article" date="2021" name="Nat. Commun.">
        <title>Genomic analyses provide insights into spinach domestication and the genetic basis of agronomic traits.</title>
        <authorList>
            <person name="Cai X."/>
            <person name="Sun X."/>
            <person name="Xu C."/>
            <person name="Sun H."/>
            <person name="Wang X."/>
            <person name="Ge C."/>
            <person name="Zhang Z."/>
            <person name="Wang Q."/>
            <person name="Fei Z."/>
            <person name="Jiao C."/>
            <person name="Wang Q."/>
        </authorList>
    </citation>
    <scope>NUCLEOTIDE SEQUENCE [LARGE SCALE GENOMIC DNA]</scope>
    <source>
        <strain evidence="1">cv. Varoflay</strain>
    </source>
</reference>
<dbReference type="RefSeq" id="XP_021843835.1">
    <property type="nucleotide sequence ID" value="XM_021988143.1"/>
</dbReference>
<dbReference type="PANTHER" id="PTHR36379">
    <property type="entry name" value="PROTEIN PRD1"/>
    <property type="match status" value="1"/>
</dbReference>
<dbReference type="RefSeq" id="XP_056683335.1">
    <property type="nucleotide sequence ID" value="XM_056827357.1"/>
</dbReference>
<evidence type="ECO:0000313" key="4">
    <source>
        <dbReference type="RefSeq" id="XP_056683334.1"/>
    </source>
</evidence>
<protein>
    <submittedName>
        <fullName evidence="2 3">Protein PRD1-like</fullName>
    </submittedName>
    <submittedName>
        <fullName evidence="4 5">Protein PUTATIVE RECOMBINATION INITIATION DEFECT 1-like isoform X1</fullName>
    </submittedName>
</protein>
<organism evidence="1 3">
    <name type="scientific">Spinacia oleracea</name>
    <name type="common">Spinach</name>
    <dbReference type="NCBI Taxonomy" id="3562"/>
    <lineage>
        <taxon>Eukaryota</taxon>
        <taxon>Viridiplantae</taxon>
        <taxon>Streptophyta</taxon>
        <taxon>Embryophyta</taxon>
        <taxon>Tracheophyta</taxon>
        <taxon>Spermatophyta</taxon>
        <taxon>Magnoliopsida</taxon>
        <taxon>eudicotyledons</taxon>
        <taxon>Gunneridae</taxon>
        <taxon>Pentapetalae</taxon>
        <taxon>Caryophyllales</taxon>
        <taxon>Chenopodiaceae</taxon>
        <taxon>Chenopodioideae</taxon>
        <taxon>Anserineae</taxon>
        <taxon>Spinacia</taxon>
    </lineage>
</organism>
<proteinExistence type="predicted"/>
<evidence type="ECO:0000313" key="2">
    <source>
        <dbReference type="RefSeq" id="XP_021843834.1"/>
    </source>
</evidence>
<evidence type="ECO:0000313" key="1">
    <source>
        <dbReference type="Proteomes" id="UP000813463"/>
    </source>
</evidence>
<reference evidence="2 3" key="2">
    <citation type="submission" date="2025-04" db="UniProtKB">
        <authorList>
            <consortium name="RefSeq"/>
        </authorList>
    </citation>
    <scope>IDENTIFICATION</scope>
    <source>
        <tissue evidence="4 5">Leaf</tissue>
    </source>
</reference>